<evidence type="ECO:0000313" key="3">
    <source>
        <dbReference type="Proteomes" id="UP001165366"/>
    </source>
</evidence>
<name>A0ABS9KHY6_9BACT</name>
<comment type="caution">
    <text evidence="2">The sequence shown here is derived from an EMBL/GenBank/DDBJ whole genome shotgun (WGS) entry which is preliminary data.</text>
</comment>
<dbReference type="Proteomes" id="UP001165366">
    <property type="component" value="Unassembled WGS sequence"/>
</dbReference>
<dbReference type="RefSeq" id="WP_237855872.1">
    <property type="nucleotide sequence ID" value="NZ_JAKLWS010000033.1"/>
</dbReference>
<proteinExistence type="predicted"/>
<feature type="domain" description="DUF2281" evidence="1">
    <location>
        <begin position="6"/>
        <end position="59"/>
    </location>
</feature>
<reference evidence="2" key="1">
    <citation type="submission" date="2022-01" db="EMBL/GenBank/DDBJ databases">
        <authorList>
            <person name="Wang Y."/>
        </authorList>
    </citation>
    <scope>NUCLEOTIDE SEQUENCE</scope>
    <source>
        <strain evidence="2">WB101</strain>
    </source>
</reference>
<reference evidence="2" key="2">
    <citation type="submission" date="2024-05" db="EMBL/GenBank/DDBJ databases">
        <title>Rhodohalobacter halophilus gen. nov., sp. nov., a moderately halophilic member of the family Balneolaceae.</title>
        <authorList>
            <person name="Xia J."/>
        </authorList>
    </citation>
    <scope>NUCLEOTIDE SEQUENCE</scope>
    <source>
        <strain evidence="2">WB101</strain>
    </source>
</reference>
<evidence type="ECO:0000313" key="2">
    <source>
        <dbReference type="EMBL" id="MCG2590465.1"/>
    </source>
</evidence>
<dbReference type="InterPro" id="IPR018739">
    <property type="entry name" value="DUF2281"/>
</dbReference>
<sequence>MSESKVSKKIKKLPPEAKQQAQDFVDFLYERYVNDETRKSTKKSILESSFFGMWKDREDMQDSTDWVRKVRKSQWSNP</sequence>
<dbReference type="Pfam" id="PF10047">
    <property type="entry name" value="DUF2281"/>
    <property type="match status" value="1"/>
</dbReference>
<dbReference type="EMBL" id="JAKLWS010000033">
    <property type="protein sequence ID" value="MCG2590465.1"/>
    <property type="molecule type" value="Genomic_DNA"/>
</dbReference>
<accession>A0ABS9KHY6</accession>
<evidence type="ECO:0000259" key="1">
    <source>
        <dbReference type="Pfam" id="PF10047"/>
    </source>
</evidence>
<organism evidence="2 3">
    <name type="scientific">Rhodohalobacter sulfatireducens</name>
    <dbReference type="NCBI Taxonomy" id="2911366"/>
    <lineage>
        <taxon>Bacteria</taxon>
        <taxon>Pseudomonadati</taxon>
        <taxon>Balneolota</taxon>
        <taxon>Balneolia</taxon>
        <taxon>Balneolales</taxon>
        <taxon>Balneolaceae</taxon>
        <taxon>Rhodohalobacter</taxon>
    </lineage>
</organism>
<protein>
    <submittedName>
        <fullName evidence="2">DUF2281 domain-containing protein</fullName>
    </submittedName>
</protein>
<keyword evidence="3" id="KW-1185">Reference proteome</keyword>
<gene>
    <name evidence="2" type="ORF">L6773_17950</name>
</gene>